<sequence>MSYFESLEIIIAVCLMLLPIVPVSNALSCCGLAVTLHWSLSQAGLKTQLTLHHTQMTRENKLPSHIDIVDFIDLPGALKIRISTLNSVILLSCRGHPLKTEGQMAHSLCTLAPRCLW</sequence>
<proteinExistence type="predicted"/>
<evidence type="ECO:0000313" key="1">
    <source>
        <dbReference type="EMBL" id="DBA56543.1"/>
    </source>
</evidence>
<dbReference type="EMBL" id="BK067094">
    <property type="protein sequence ID" value="DBA56548.1"/>
    <property type="molecule type" value="Viral_cRNA"/>
</dbReference>
<dbReference type="EMBL" id="BK067093">
    <property type="protein sequence ID" value="DBA56543.1"/>
    <property type="molecule type" value="Viral_cRNA"/>
</dbReference>
<accession>A0AAT9JH24</accession>
<reference evidence="1" key="1">
    <citation type="journal article" date="2024" name="Microb. Genom.">
        <title>The hidden RNA viruses in Blattodea (cockroach and termite).</title>
        <authorList>
            <person name="Fan J."/>
            <person name="Jiang S."/>
            <person name="Li W."/>
            <person name="Li J."/>
            <person name="Pang R."/>
            <person name="Wu H."/>
        </authorList>
    </citation>
    <scope>NUCLEOTIDE SEQUENCE</scope>
    <source>
        <strain evidence="1">DE2016-1</strain>
        <strain evidence="2">DE2016-2</strain>
    </source>
</reference>
<protein>
    <submittedName>
        <fullName evidence="1">Uncharacterized protein</fullName>
    </submittedName>
</protein>
<name>A0AAT9JH24_9VIRU</name>
<evidence type="ECO:0000313" key="2">
    <source>
        <dbReference type="EMBL" id="DBA56548.1"/>
    </source>
</evidence>
<organism evidence="1">
    <name type="scientific">Blatta orientalis aliusvirus 1</name>
    <dbReference type="NCBI Taxonomy" id="3133477"/>
    <lineage>
        <taxon>Viruses</taxon>
        <taxon>Riboviria</taxon>
        <taxon>Orthornavirae</taxon>
        <taxon>Negarnaviricota</taxon>
        <taxon>Haploviricotina</taxon>
        <taxon>Monjiviricetes</taxon>
        <taxon>Jingchuvirales</taxon>
        <taxon>Aliusviridae</taxon>
    </lineage>
</organism>